<dbReference type="Gene3D" id="3.90.550.50">
    <property type="match status" value="1"/>
</dbReference>
<keyword evidence="6" id="KW-0735">Signal-anchor</keyword>
<evidence type="ECO:0000256" key="2">
    <source>
        <dbReference type="ARBA" id="ARBA00008661"/>
    </source>
</evidence>
<dbReference type="InterPro" id="IPR002659">
    <property type="entry name" value="Glyco_trans_31"/>
</dbReference>
<evidence type="ECO:0000256" key="6">
    <source>
        <dbReference type="ARBA" id="ARBA00022968"/>
    </source>
</evidence>
<dbReference type="GO" id="GO:0016758">
    <property type="term" value="F:hexosyltransferase activity"/>
    <property type="evidence" value="ECO:0007669"/>
    <property type="project" value="InterPro"/>
</dbReference>
<dbReference type="Proteomes" id="UP000762676">
    <property type="component" value="Unassembled WGS sequence"/>
</dbReference>
<keyword evidence="10" id="KW-0325">Glycoprotein</keyword>
<evidence type="ECO:0000256" key="7">
    <source>
        <dbReference type="ARBA" id="ARBA00022989"/>
    </source>
</evidence>
<feature type="region of interest" description="Disordered" evidence="12">
    <location>
        <begin position="69"/>
        <end position="107"/>
    </location>
</feature>
<organism evidence="13 14">
    <name type="scientific">Elysia marginata</name>
    <dbReference type="NCBI Taxonomy" id="1093978"/>
    <lineage>
        <taxon>Eukaryota</taxon>
        <taxon>Metazoa</taxon>
        <taxon>Spiralia</taxon>
        <taxon>Lophotrochozoa</taxon>
        <taxon>Mollusca</taxon>
        <taxon>Gastropoda</taxon>
        <taxon>Heterobranchia</taxon>
        <taxon>Euthyneura</taxon>
        <taxon>Panpulmonata</taxon>
        <taxon>Sacoglossa</taxon>
        <taxon>Placobranchoidea</taxon>
        <taxon>Plakobranchidae</taxon>
        <taxon>Elysia</taxon>
    </lineage>
</organism>
<keyword evidence="4" id="KW-0808">Transferase</keyword>
<proteinExistence type="inferred from homology"/>
<gene>
    <name evidence="13" type="ORF">ElyMa_005224200</name>
</gene>
<evidence type="ECO:0000313" key="13">
    <source>
        <dbReference type="EMBL" id="GFS26721.1"/>
    </source>
</evidence>
<evidence type="ECO:0000256" key="3">
    <source>
        <dbReference type="ARBA" id="ARBA00022676"/>
    </source>
</evidence>
<dbReference type="Pfam" id="PF01762">
    <property type="entry name" value="Galactosyl_T"/>
    <property type="match status" value="1"/>
</dbReference>
<evidence type="ECO:0000313" key="14">
    <source>
        <dbReference type="Proteomes" id="UP000762676"/>
    </source>
</evidence>
<keyword evidence="14" id="KW-1185">Reference proteome</keyword>
<comment type="similarity">
    <text evidence="2 11">Belongs to the glycosyltransferase 31 family.</text>
</comment>
<keyword evidence="9" id="KW-0472">Membrane</keyword>
<accession>A0AAV4K1I9</accession>
<evidence type="ECO:0000256" key="11">
    <source>
        <dbReference type="RuleBase" id="RU363063"/>
    </source>
</evidence>
<keyword evidence="8 11" id="KW-0333">Golgi apparatus</keyword>
<evidence type="ECO:0000256" key="1">
    <source>
        <dbReference type="ARBA" id="ARBA00004323"/>
    </source>
</evidence>
<dbReference type="EC" id="2.4.1.-" evidence="11"/>
<dbReference type="GO" id="GO:0006493">
    <property type="term" value="P:protein O-linked glycosylation"/>
    <property type="evidence" value="ECO:0007669"/>
    <property type="project" value="TreeGrafter"/>
</dbReference>
<evidence type="ECO:0000256" key="4">
    <source>
        <dbReference type="ARBA" id="ARBA00022679"/>
    </source>
</evidence>
<protein>
    <recommendedName>
        <fullName evidence="11">Hexosyltransferase</fullName>
        <ecNumber evidence="11">2.4.1.-</ecNumber>
    </recommendedName>
</protein>
<keyword evidence="3 11" id="KW-0328">Glycosyltransferase</keyword>
<dbReference type="PANTHER" id="PTHR11214">
    <property type="entry name" value="BETA-1,3-N-ACETYLGLUCOSAMINYLTRANSFERASE"/>
    <property type="match status" value="1"/>
</dbReference>
<comment type="caution">
    <text evidence="13">The sequence shown here is derived from an EMBL/GenBank/DDBJ whole genome shotgun (WGS) entry which is preliminary data.</text>
</comment>
<keyword evidence="5" id="KW-0812">Transmembrane</keyword>
<dbReference type="FunFam" id="3.90.550.50:FF:000001">
    <property type="entry name" value="Hexosyltransferase"/>
    <property type="match status" value="1"/>
</dbReference>
<keyword evidence="7" id="KW-1133">Transmembrane helix</keyword>
<evidence type="ECO:0000256" key="8">
    <source>
        <dbReference type="ARBA" id="ARBA00023034"/>
    </source>
</evidence>
<evidence type="ECO:0000256" key="12">
    <source>
        <dbReference type="SAM" id="MobiDB-lite"/>
    </source>
</evidence>
<dbReference type="PANTHER" id="PTHR11214:SF314">
    <property type="entry name" value="HEXOSYLTRANSFERASE"/>
    <property type="match status" value="1"/>
</dbReference>
<evidence type="ECO:0000256" key="5">
    <source>
        <dbReference type="ARBA" id="ARBA00022692"/>
    </source>
</evidence>
<feature type="compositionally biased region" description="Polar residues" evidence="12">
    <location>
        <begin position="77"/>
        <end position="88"/>
    </location>
</feature>
<comment type="subcellular location">
    <subcellularLocation>
        <location evidence="1 11">Golgi apparatus membrane</location>
        <topology evidence="1 11">Single-pass type II membrane protein</topology>
    </subcellularLocation>
</comment>
<name>A0AAV4K1I9_9GAST</name>
<evidence type="ECO:0000256" key="10">
    <source>
        <dbReference type="ARBA" id="ARBA00023180"/>
    </source>
</evidence>
<reference evidence="13 14" key="1">
    <citation type="journal article" date="2021" name="Elife">
        <title>Chloroplast acquisition without the gene transfer in kleptoplastic sea slugs, Plakobranchus ocellatus.</title>
        <authorList>
            <person name="Maeda T."/>
            <person name="Takahashi S."/>
            <person name="Yoshida T."/>
            <person name="Shimamura S."/>
            <person name="Takaki Y."/>
            <person name="Nagai Y."/>
            <person name="Toyoda A."/>
            <person name="Suzuki Y."/>
            <person name="Arimoto A."/>
            <person name="Ishii H."/>
            <person name="Satoh N."/>
            <person name="Nishiyama T."/>
            <person name="Hasebe M."/>
            <person name="Maruyama T."/>
            <person name="Minagawa J."/>
            <person name="Obokata J."/>
            <person name="Shigenobu S."/>
        </authorList>
    </citation>
    <scope>NUCLEOTIDE SEQUENCE [LARGE SCALE GENOMIC DNA]</scope>
</reference>
<dbReference type="AlphaFoldDB" id="A0AAV4K1I9"/>
<sequence>MTWPTPIRVRKIPKPINVTESIRKVLSQPVINPFIYEFTSLPSTKCTEGIIIMVASAPQNFDYREAIRRTWARPPSDNDTTKSTTPLSAGTGRPAAKTEQTREDSLSKSLNERRYAVLFFLGAVAGDSEASTSLRENLLLESDRYGDLVISDFTDTYGNLSLKTMSMLRWADQFCPAKGLYLTKCDDDTYLNVPLLRESLQDLGVSGFHFVVGHLLKDHNANRHLESKYFMSRAEYRDIQYPVVVSGSAYAMKIETAKLLYKVSLRTKLFRLEDIYIIGFCAGKVGVDVVGDARFSLDLHLFGCDQAKYISGHEYSPAQMLQVYDYLQDPANGC</sequence>
<dbReference type="EMBL" id="BMAT01010429">
    <property type="protein sequence ID" value="GFS26721.1"/>
    <property type="molecule type" value="Genomic_DNA"/>
</dbReference>
<evidence type="ECO:0000256" key="9">
    <source>
        <dbReference type="ARBA" id="ARBA00023136"/>
    </source>
</evidence>
<dbReference type="GO" id="GO:0000139">
    <property type="term" value="C:Golgi membrane"/>
    <property type="evidence" value="ECO:0007669"/>
    <property type="project" value="UniProtKB-SubCell"/>
</dbReference>